<dbReference type="GO" id="GO:0000156">
    <property type="term" value="F:phosphorelay response regulator activity"/>
    <property type="evidence" value="ECO:0007669"/>
    <property type="project" value="TreeGrafter"/>
</dbReference>
<feature type="domain" description="PAS" evidence="10">
    <location>
        <begin position="150"/>
        <end position="203"/>
    </location>
</feature>
<keyword evidence="5" id="KW-0418">Kinase</keyword>
<dbReference type="InterPro" id="IPR000700">
    <property type="entry name" value="PAS-assoc_C"/>
</dbReference>
<evidence type="ECO:0000259" key="9">
    <source>
        <dbReference type="PROSITE" id="PS50109"/>
    </source>
</evidence>
<evidence type="ECO:0000313" key="12">
    <source>
        <dbReference type="EMBL" id="MBJ6723384.1"/>
    </source>
</evidence>
<organism evidence="12 13">
    <name type="scientific">Geomesophilobacter sediminis</name>
    <dbReference type="NCBI Taxonomy" id="2798584"/>
    <lineage>
        <taxon>Bacteria</taxon>
        <taxon>Pseudomonadati</taxon>
        <taxon>Thermodesulfobacteriota</taxon>
        <taxon>Desulfuromonadia</taxon>
        <taxon>Geobacterales</taxon>
        <taxon>Geobacteraceae</taxon>
        <taxon>Geomesophilobacter</taxon>
    </lineage>
</organism>
<feature type="domain" description="PAC" evidence="11">
    <location>
        <begin position="227"/>
        <end position="277"/>
    </location>
</feature>
<dbReference type="GO" id="GO:0000155">
    <property type="term" value="F:phosphorelay sensor kinase activity"/>
    <property type="evidence" value="ECO:0007669"/>
    <property type="project" value="InterPro"/>
</dbReference>
<keyword evidence="6" id="KW-0472">Membrane</keyword>
<dbReference type="EC" id="2.7.13.3" evidence="2"/>
<name>A0A8J7JD59_9BACT</name>
<feature type="region of interest" description="Disordered" evidence="8">
    <location>
        <begin position="1"/>
        <end position="34"/>
    </location>
</feature>
<dbReference type="InterPro" id="IPR000014">
    <property type="entry name" value="PAS"/>
</dbReference>
<dbReference type="PROSITE" id="PS50109">
    <property type="entry name" value="HIS_KIN"/>
    <property type="match status" value="1"/>
</dbReference>
<dbReference type="GO" id="GO:0007234">
    <property type="term" value="P:osmosensory signaling via phosphorelay pathway"/>
    <property type="evidence" value="ECO:0007669"/>
    <property type="project" value="TreeGrafter"/>
</dbReference>
<dbReference type="SUPFAM" id="SSF55785">
    <property type="entry name" value="PYP-like sensor domain (PAS domain)"/>
    <property type="match status" value="2"/>
</dbReference>
<dbReference type="Gene3D" id="3.30.450.20">
    <property type="entry name" value="PAS domain"/>
    <property type="match status" value="2"/>
</dbReference>
<comment type="caution">
    <text evidence="12">The sequence shown here is derived from an EMBL/GenBank/DDBJ whole genome shotgun (WGS) entry which is preliminary data.</text>
</comment>
<dbReference type="SMART" id="SM00388">
    <property type="entry name" value="HisKA"/>
    <property type="match status" value="1"/>
</dbReference>
<accession>A0A8J7JD59</accession>
<dbReference type="Pfam" id="PF00512">
    <property type="entry name" value="HisKA"/>
    <property type="match status" value="1"/>
</dbReference>
<dbReference type="Pfam" id="PF08448">
    <property type="entry name" value="PAS_4"/>
    <property type="match status" value="1"/>
</dbReference>
<evidence type="ECO:0000256" key="2">
    <source>
        <dbReference type="ARBA" id="ARBA00012438"/>
    </source>
</evidence>
<keyword evidence="7" id="KW-0175">Coiled coil</keyword>
<evidence type="ECO:0000256" key="8">
    <source>
        <dbReference type="SAM" id="MobiDB-lite"/>
    </source>
</evidence>
<comment type="catalytic activity">
    <reaction evidence="1">
        <text>ATP + protein L-histidine = ADP + protein N-phospho-L-histidine.</text>
        <dbReference type="EC" id="2.7.13.3"/>
    </reaction>
</comment>
<dbReference type="SMART" id="SM00091">
    <property type="entry name" value="PAS"/>
    <property type="match status" value="2"/>
</dbReference>
<dbReference type="InterPro" id="IPR036097">
    <property type="entry name" value="HisK_dim/P_sf"/>
</dbReference>
<evidence type="ECO:0000256" key="1">
    <source>
        <dbReference type="ARBA" id="ARBA00000085"/>
    </source>
</evidence>
<dbReference type="AlphaFoldDB" id="A0A8J7JD59"/>
<feature type="coiled-coil region" evidence="7">
    <location>
        <begin position="261"/>
        <end position="295"/>
    </location>
</feature>
<proteinExistence type="predicted"/>
<dbReference type="EMBL" id="JAEMHM010000001">
    <property type="protein sequence ID" value="MBJ6723384.1"/>
    <property type="molecule type" value="Genomic_DNA"/>
</dbReference>
<dbReference type="Pfam" id="PF02518">
    <property type="entry name" value="HATPase_c"/>
    <property type="match status" value="1"/>
</dbReference>
<dbReference type="InterPro" id="IPR050351">
    <property type="entry name" value="BphY/WalK/GraS-like"/>
</dbReference>
<feature type="domain" description="Histidine kinase" evidence="9">
    <location>
        <begin position="302"/>
        <end position="516"/>
    </location>
</feature>
<dbReference type="GO" id="GO:0016020">
    <property type="term" value="C:membrane"/>
    <property type="evidence" value="ECO:0007669"/>
    <property type="project" value="UniProtKB-SubCell"/>
</dbReference>
<keyword evidence="13" id="KW-1185">Reference proteome</keyword>
<dbReference type="SUPFAM" id="SSF55874">
    <property type="entry name" value="ATPase domain of HSP90 chaperone/DNA topoisomerase II/histidine kinase"/>
    <property type="match status" value="1"/>
</dbReference>
<dbReference type="CDD" id="cd00082">
    <property type="entry name" value="HisKA"/>
    <property type="match status" value="1"/>
</dbReference>
<dbReference type="PANTHER" id="PTHR42878:SF15">
    <property type="entry name" value="BACTERIOPHYTOCHROME"/>
    <property type="match status" value="1"/>
</dbReference>
<evidence type="ECO:0000259" key="10">
    <source>
        <dbReference type="PROSITE" id="PS50112"/>
    </source>
</evidence>
<dbReference type="RefSeq" id="WP_199382215.1">
    <property type="nucleotide sequence ID" value="NZ_JAEMHM010000001.1"/>
</dbReference>
<keyword evidence="3" id="KW-0597">Phosphoprotein</keyword>
<gene>
    <name evidence="12" type="ORF">JFN93_01570</name>
</gene>
<evidence type="ECO:0000259" key="11">
    <source>
        <dbReference type="PROSITE" id="PS50113"/>
    </source>
</evidence>
<dbReference type="Proteomes" id="UP000636888">
    <property type="component" value="Unassembled WGS sequence"/>
</dbReference>
<dbReference type="Pfam" id="PF13426">
    <property type="entry name" value="PAS_9"/>
    <property type="match status" value="1"/>
</dbReference>
<dbReference type="Gene3D" id="3.30.565.10">
    <property type="entry name" value="Histidine kinase-like ATPase, C-terminal domain"/>
    <property type="match status" value="1"/>
</dbReference>
<dbReference type="InterPro" id="IPR005467">
    <property type="entry name" value="His_kinase_dom"/>
</dbReference>
<dbReference type="CDD" id="cd00130">
    <property type="entry name" value="PAS"/>
    <property type="match status" value="2"/>
</dbReference>
<dbReference type="InterPro" id="IPR036890">
    <property type="entry name" value="HATPase_C_sf"/>
</dbReference>
<dbReference type="PROSITE" id="PS50113">
    <property type="entry name" value="PAC"/>
    <property type="match status" value="1"/>
</dbReference>
<dbReference type="GO" id="GO:0030295">
    <property type="term" value="F:protein kinase activator activity"/>
    <property type="evidence" value="ECO:0007669"/>
    <property type="project" value="TreeGrafter"/>
</dbReference>
<dbReference type="Gene3D" id="1.10.287.130">
    <property type="match status" value="1"/>
</dbReference>
<protein>
    <recommendedName>
        <fullName evidence="2">histidine kinase</fullName>
        <ecNumber evidence="2">2.7.13.3</ecNumber>
    </recommendedName>
</protein>
<dbReference type="NCBIfam" id="TIGR00229">
    <property type="entry name" value="sensory_box"/>
    <property type="match status" value="1"/>
</dbReference>
<dbReference type="InterPro" id="IPR003661">
    <property type="entry name" value="HisK_dim/P_dom"/>
</dbReference>
<dbReference type="PANTHER" id="PTHR42878">
    <property type="entry name" value="TWO-COMPONENT HISTIDINE KINASE"/>
    <property type="match status" value="1"/>
</dbReference>
<dbReference type="InterPro" id="IPR013656">
    <property type="entry name" value="PAS_4"/>
</dbReference>
<dbReference type="FunFam" id="1.10.287.130:FF:000070">
    <property type="entry name" value="Histidine kinase sensor protein"/>
    <property type="match status" value="1"/>
</dbReference>
<sequence>MLRTSDGKGRSGQGAADREMDRKQLTGEAESGTATGEAEAGMAVFFLDAAGTILSLSAARRFLGYPAAELVGRPLALLLPEFRREQGLPQNLLAAAFSEGTAQWRGALQARDQSRVDGEVTVHLMEAGGDAPRFSAVVSRRGGAERLDNQAVMLERLFEHSPDAVLLVDREATIRRINRQVESLFGFPREELTGAPLDRLIPERFHRPHRHHVKDYFRDPRTRMMGSGLQLFARRRDGGEFPVDIMLSPIEVDGGLWALAVVRDITERKRTEARINELNRELQTQVEQLGAVNRELEAFSYSVSHDLRAPVRHIGGYLQLLAKRDLSCLDPQSQRYLDVIMKATQDMGTLIDDLLSFSRMGRVDLMKSRVRLGEMVREVVAALAPESAGRIVNWEIGPLPEVEGDPAMLRLVLVNLLANALKFTRGRPRAVIEIGAVPREGEVAIFVRDNGVGFEMQYADKVFGLFQRLHRQDEFEGTGVGLANVQRIIARHGGRTWAEGALDRGATFWFTLPAPGSVTG</sequence>
<evidence type="ECO:0000256" key="7">
    <source>
        <dbReference type="SAM" id="Coils"/>
    </source>
</evidence>
<evidence type="ECO:0000256" key="5">
    <source>
        <dbReference type="ARBA" id="ARBA00022777"/>
    </source>
</evidence>
<dbReference type="InterPro" id="IPR003594">
    <property type="entry name" value="HATPase_dom"/>
</dbReference>
<dbReference type="PROSITE" id="PS50112">
    <property type="entry name" value="PAS"/>
    <property type="match status" value="1"/>
</dbReference>
<dbReference type="FunFam" id="3.30.565.10:FF:000006">
    <property type="entry name" value="Sensor histidine kinase WalK"/>
    <property type="match status" value="1"/>
</dbReference>
<feature type="compositionally biased region" description="Basic and acidic residues" evidence="8">
    <location>
        <begin position="16"/>
        <end position="25"/>
    </location>
</feature>
<evidence type="ECO:0000256" key="4">
    <source>
        <dbReference type="ARBA" id="ARBA00022679"/>
    </source>
</evidence>
<reference evidence="12" key="1">
    <citation type="submission" date="2020-12" db="EMBL/GenBank/DDBJ databases">
        <title>Geomonas sp. Red875, isolated from river sediment.</title>
        <authorList>
            <person name="Xu Z."/>
            <person name="Zhang Z."/>
            <person name="Masuda Y."/>
            <person name="Itoh H."/>
            <person name="Senoo K."/>
        </authorList>
    </citation>
    <scope>NUCLEOTIDE SEQUENCE</scope>
    <source>
        <strain evidence="12">Red875</strain>
    </source>
</reference>
<evidence type="ECO:0000256" key="3">
    <source>
        <dbReference type="ARBA" id="ARBA00022553"/>
    </source>
</evidence>
<dbReference type="InterPro" id="IPR004358">
    <property type="entry name" value="Sig_transdc_His_kin-like_C"/>
</dbReference>
<evidence type="ECO:0000313" key="13">
    <source>
        <dbReference type="Proteomes" id="UP000636888"/>
    </source>
</evidence>
<dbReference type="InterPro" id="IPR035965">
    <property type="entry name" value="PAS-like_dom_sf"/>
</dbReference>
<dbReference type="PRINTS" id="PR00344">
    <property type="entry name" value="BCTRLSENSOR"/>
</dbReference>
<evidence type="ECO:0000256" key="6">
    <source>
        <dbReference type="ARBA" id="ARBA00023136"/>
    </source>
</evidence>
<keyword evidence="4" id="KW-0808">Transferase</keyword>
<dbReference type="SUPFAM" id="SSF47384">
    <property type="entry name" value="Homodimeric domain of signal transducing histidine kinase"/>
    <property type="match status" value="1"/>
</dbReference>
<dbReference type="SMART" id="SM00387">
    <property type="entry name" value="HATPase_c"/>
    <property type="match status" value="1"/>
</dbReference>